<gene>
    <name evidence="1" type="ORF">BDP27DRAFT_1363431</name>
</gene>
<organism evidence="1 2">
    <name type="scientific">Rhodocollybia butyracea</name>
    <dbReference type="NCBI Taxonomy" id="206335"/>
    <lineage>
        <taxon>Eukaryota</taxon>
        <taxon>Fungi</taxon>
        <taxon>Dikarya</taxon>
        <taxon>Basidiomycota</taxon>
        <taxon>Agaricomycotina</taxon>
        <taxon>Agaricomycetes</taxon>
        <taxon>Agaricomycetidae</taxon>
        <taxon>Agaricales</taxon>
        <taxon>Marasmiineae</taxon>
        <taxon>Omphalotaceae</taxon>
        <taxon>Rhodocollybia</taxon>
    </lineage>
</organism>
<accession>A0A9P5U7X2</accession>
<proteinExistence type="predicted"/>
<dbReference type="AlphaFoldDB" id="A0A9P5U7X2"/>
<name>A0A9P5U7X2_9AGAR</name>
<dbReference type="Proteomes" id="UP000772434">
    <property type="component" value="Unassembled WGS sequence"/>
</dbReference>
<evidence type="ECO:0000313" key="2">
    <source>
        <dbReference type="Proteomes" id="UP000772434"/>
    </source>
</evidence>
<dbReference type="EMBL" id="JADNRY010000052">
    <property type="protein sequence ID" value="KAF9069302.1"/>
    <property type="molecule type" value="Genomic_DNA"/>
</dbReference>
<keyword evidence="2" id="KW-1185">Reference proteome</keyword>
<evidence type="ECO:0000313" key="1">
    <source>
        <dbReference type="EMBL" id="KAF9069302.1"/>
    </source>
</evidence>
<sequence>MSRFGNISSATSKIMIRALVGVRSSQRPEKCDEILEKYLDYTAKDLWSRIDHPLEFIVVATFTSVLAAPIVGLPINIIGYDVAGNNVCEIKTTIEKAMVEPVSCRGPITKGTFKEDFDGHCRFLLFETKLEGDQEIPVRTKIFSGFRRQTTSWTLKPAAESLLECRPLATPDFAAGIAALNSNRTSGLMTQLLPSWMWKGSHEYQYF</sequence>
<protein>
    <submittedName>
        <fullName evidence="1">Uncharacterized protein</fullName>
    </submittedName>
</protein>
<comment type="caution">
    <text evidence="1">The sequence shown here is derived from an EMBL/GenBank/DDBJ whole genome shotgun (WGS) entry which is preliminary data.</text>
</comment>
<reference evidence="1" key="1">
    <citation type="submission" date="2020-11" db="EMBL/GenBank/DDBJ databases">
        <authorList>
            <consortium name="DOE Joint Genome Institute"/>
            <person name="Ahrendt S."/>
            <person name="Riley R."/>
            <person name="Andreopoulos W."/>
            <person name="Labutti K."/>
            <person name="Pangilinan J."/>
            <person name="Ruiz-Duenas F.J."/>
            <person name="Barrasa J.M."/>
            <person name="Sanchez-Garcia M."/>
            <person name="Camarero S."/>
            <person name="Miyauchi S."/>
            <person name="Serrano A."/>
            <person name="Linde D."/>
            <person name="Babiker R."/>
            <person name="Drula E."/>
            <person name="Ayuso-Fernandez I."/>
            <person name="Pacheco R."/>
            <person name="Padilla G."/>
            <person name="Ferreira P."/>
            <person name="Barriuso J."/>
            <person name="Kellner H."/>
            <person name="Castanera R."/>
            <person name="Alfaro M."/>
            <person name="Ramirez L."/>
            <person name="Pisabarro A.G."/>
            <person name="Kuo A."/>
            <person name="Tritt A."/>
            <person name="Lipzen A."/>
            <person name="He G."/>
            <person name="Yan M."/>
            <person name="Ng V."/>
            <person name="Cullen D."/>
            <person name="Martin F."/>
            <person name="Rosso M.-N."/>
            <person name="Henrissat B."/>
            <person name="Hibbett D."/>
            <person name="Martinez A.T."/>
            <person name="Grigoriev I.V."/>
        </authorList>
    </citation>
    <scope>NUCLEOTIDE SEQUENCE</scope>
    <source>
        <strain evidence="1">AH 40177</strain>
    </source>
</reference>